<proteinExistence type="predicted"/>
<name>A0ABN9Z7R4_PIPNA</name>
<feature type="non-terminal residue" evidence="1">
    <location>
        <position position="1"/>
    </location>
</feature>
<feature type="non-terminal residue" evidence="1">
    <location>
        <position position="78"/>
    </location>
</feature>
<dbReference type="EMBL" id="OY882868">
    <property type="protein sequence ID" value="CAK6434391.1"/>
    <property type="molecule type" value="Genomic_DNA"/>
</dbReference>
<organism evidence="1 2">
    <name type="scientific">Pipistrellus nathusii</name>
    <name type="common">Nathusius' pipistrelle</name>
    <dbReference type="NCBI Taxonomy" id="59473"/>
    <lineage>
        <taxon>Eukaryota</taxon>
        <taxon>Metazoa</taxon>
        <taxon>Chordata</taxon>
        <taxon>Craniata</taxon>
        <taxon>Vertebrata</taxon>
        <taxon>Euteleostomi</taxon>
        <taxon>Mammalia</taxon>
        <taxon>Eutheria</taxon>
        <taxon>Laurasiatheria</taxon>
        <taxon>Chiroptera</taxon>
        <taxon>Yangochiroptera</taxon>
        <taxon>Vespertilionidae</taxon>
        <taxon>Pipistrellus</taxon>
    </lineage>
</organism>
<accession>A0ABN9Z7R4</accession>
<gene>
    <name evidence="1" type="ORF">MPIPNATIZW_LOCUS2697</name>
</gene>
<dbReference type="Proteomes" id="UP001314169">
    <property type="component" value="Chromosome 11"/>
</dbReference>
<protein>
    <submittedName>
        <fullName evidence="1">Uncharacterized protein</fullName>
    </submittedName>
</protein>
<evidence type="ECO:0000313" key="1">
    <source>
        <dbReference type="EMBL" id="CAK6434391.1"/>
    </source>
</evidence>
<reference evidence="1" key="1">
    <citation type="submission" date="2023-12" db="EMBL/GenBank/DDBJ databases">
        <authorList>
            <person name="Brown T."/>
        </authorList>
    </citation>
    <scope>NUCLEOTIDE SEQUENCE</scope>
</reference>
<evidence type="ECO:0000313" key="2">
    <source>
        <dbReference type="Proteomes" id="UP001314169"/>
    </source>
</evidence>
<keyword evidence="2" id="KW-1185">Reference proteome</keyword>
<sequence length="78" mass="8321">MSALTRVVPFARGGGSLFRGLRARAAGSGVRQASNMDHEYTGHFILQWPIYKPESTVTAMLLYSAGAQRPTGVVIALG</sequence>